<protein>
    <recommendedName>
        <fullName evidence="7">Ubiquitin-like protease family profile domain-containing protein</fullName>
    </recommendedName>
</protein>
<dbReference type="InterPro" id="IPR003653">
    <property type="entry name" value="Peptidase_C48_C"/>
</dbReference>
<feature type="region of interest" description="Disordered" evidence="5">
    <location>
        <begin position="154"/>
        <end position="220"/>
    </location>
</feature>
<feature type="signal peptide" evidence="6">
    <location>
        <begin position="1"/>
        <end position="20"/>
    </location>
</feature>
<dbReference type="GO" id="GO:0016929">
    <property type="term" value="F:deSUMOylase activity"/>
    <property type="evidence" value="ECO:0007669"/>
    <property type="project" value="TreeGrafter"/>
</dbReference>
<feature type="compositionally biased region" description="Low complexity" evidence="5">
    <location>
        <begin position="208"/>
        <end position="217"/>
    </location>
</feature>
<feature type="compositionally biased region" description="Low complexity" evidence="5">
    <location>
        <begin position="168"/>
        <end position="180"/>
    </location>
</feature>
<keyword evidence="4" id="KW-0788">Thiol protease</keyword>
<dbReference type="InterPro" id="IPR038765">
    <property type="entry name" value="Papain-like_cys_pep_sf"/>
</dbReference>
<dbReference type="GO" id="GO:0005634">
    <property type="term" value="C:nucleus"/>
    <property type="evidence" value="ECO:0007669"/>
    <property type="project" value="TreeGrafter"/>
</dbReference>
<feature type="domain" description="Ubiquitin-like protease family profile" evidence="7">
    <location>
        <begin position="272"/>
        <end position="449"/>
    </location>
</feature>
<dbReference type="ExpressionAtlas" id="M8CP32">
    <property type="expression patterns" value="baseline"/>
</dbReference>
<dbReference type="EnsemblPlants" id="EMT25306">
    <property type="protein sequence ID" value="EMT25306"/>
    <property type="gene ID" value="F775_00725"/>
</dbReference>
<name>M8CP32_AEGTA</name>
<dbReference type="PANTHER" id="PTHR12606">
    <property type="entry name" value="SENTRIN/SUMO-SPECIFIC PROTEASE"/>
    <property type="match status" value="1"/>
</dbReference>
<accession>M8CP32</accession>
<evidence type="ECO:0000256" key="2">
    <source>
        <dbReference type="ARBA" id="ARBA00022670"/>
    </source>
</evidence>
<feature type="region of interest" description="Disordered" evidence="5">
    <location>
        <begin position="31"/>
        <end position="78"/>
    </location>
</feature>
<sequence>MAKTILLLLSLEELSQLCHLSTIRKIKQSFPLTSPPSSPPTSPQDNLPSPPLTLPEDHQLSPRPTLVQVPKASNPTQVDAKEALKMSDEHPLSRPMLPLATTPEVPKASNPTQVEAKEVQLSDIAPIMLDDTDVKTKIDDIAELDIAEDFDNRPSKKAKISESRVLEPSPMSPTMKTSSPGSECFESFVPESDNQMNHDTLPSPPSPSSSTISPVFPLHDIKEPNSHKEIKVDETYDYLPQDYTLTDHDLCAHIAIESSLRKQLLVQIDGSSVLQHQLMCLLDEKEWVNDDVINAYICCIKDQIHLQNDNKVYFESPFVTSLFKRDGTIGIQEGSAFMTEIVLEYMQHDMIKLPINANNTHWYLAVVNTKKCEVQVLDSLCWNSDRDDLANTLRGIQFHLDLLKSQKLVSDDWKDVDLTEWKITEQLQKAIQKDSSSCGLFMVKFMEYFIGCALSYPITQMTTDFGRHPDFRKKLDVEQLANSVRSWPGIKYNVSTCKSIHIPVQCIDEFILFTLDQDTRTVYILDPTPINPMYRYNPLAKYVKKIIWISEHLPKAMSKACSGSRWNDDILLWHHRILDDIPVYNRELSGYLVPLFMSAWEDERPHLPFLKDGYELRKLILGQLLTFKDNECEDNMPAGVLAFINCIRKIQS</sequence>
<evidence type="ECO:0000256" key="5">
    <source>
        <dbReference type="SAM" id="MobiDB-lite"/>
    </source>
</evidence>
<comment type="similarity">
    <text evidence="1">Belongs to the peptidase C48 family.</text>
</comment>
<dbReference type="PROSITE" id="PS50600">
    <property type="entry name" value="ULP_PROTEASE"/>
    <property type="match status" value="1"/>
</dbReference>
<keyword evidence="3" id="KW-0378">Hydrolase</keyword>
<proteinExistence type="inferred from homology"/>
<dbReference type="AlphaFoldDB" id="M8CP32"/>
<evidence type="ECO:0000256" key="4">
    <source>
        <dbReference type="ARBA" id="ARBA00022807"/>
    </source>
</evidence>
<dbReference type="GO" id="GO:0006508">
    <property type="term" value="P:proteolysis"/>
    <property type="evidence" value="ECO:0007669"/>
    <property type="project" value="UniProtKB-KW"/>
</dbReference>
<dbReference type="SUPFAM" id="SSF54001">
    <property type="entry name" value="Cysteine proteinases"/>
    <property type="match status" value="1"/>
</dbReference>
<evidence type="ECO:0000256" key="6">
    <source>
        <dbReference type="SAM" id="SignalP"/>
    </source>
</evidence>
<evidence type="ECO:0000259" key="7">
    <source>
        <dbReference type="PROSITE" id="PS50600"/>
    </source>
</evidence>
<organism evidence="8">
    <name type="scientific">Aegilops tauschii</name>
    <name type="common">Tausch's goatgrass</name>
    <name type="synonym">Aegilops squarrosa</name>
    <dbReference type="NCBI Taxonomy" id="37682"/>
    <lineage>
        <taxon>Eukaryota</taxon>
        <taxon>Viridiplantae</taxon>
        <taxon>Streptophyta</taxon>
        <taxon>Embryophyta</taxon>
        <taxon>Tracheophyta</taxon>
        <taxon>Spermatophyta</taxon>
        <taxon>Magnoliopsida</taxon>
        <taxon>Liliopsida</taxon>
        <taxon>Poales</taxon>
        <taxon>Poaceae</taxon>
        <taxon>BOP clade</taxon>
        <taxon>Pooideae</taxon>
        <taxon>Triticodae</taxon>
        <taxon>Triticeae</taxon>
        <taxon>Triticinae</taxon>
        <taxon>Aegilops</taxon>
    </lineage>
</organism>
<feature type="chain" id="PRO_5014584562" description="Ubiquitin-like protease family profile domain-containing protein" evidence="6">
    <location>
        <begin position="21"/>
        <end position="652"/>
    </location>
</feature>
<dbReference type="PANTHER" id="PTHR12606:SF113">
    <property type="entry name" value="UBIQUITIN-LIKE PROTEASE FAMILY PROFILE DOMAIN-CONTAINING PROTEIN"/>
    <property type="match status" value="1"/>
</dbReference>
<evidence type="ECO:0000256" key="3">
    <source>
        <dbReference type="ARBA" id="ARBA00022801"/>
    </source>
</evidence>
<keyword evidence="2" id="KW-0645">Protease</keyword>
<dbReference type="Gene3D" id="3.40.395.10">
    <property type="entry name" value="Adenoviral Proteinase, Chain A"/>
    <property type="match status" value="1"/>
</dbReference>
<evidence type="ECO:0000313" key="8">
    <source>
        <dbReference type="EnsemblPlants" id="EMT25306"/>
    </source>
</evidence>
<evidence type="ECO:0000256" key="1">
    <source>
        <dbReference type="ARBA" id="ARBA00005234"/>
    </source>
</evidence>
<feature type="compositionally biased region" description="Pro residues" evidence="5">
    <location>
        <begin position="33"/>
        <end position="53"/>
    </location>
</feature>
<feature type="compositionally biased region" description="Basic and acidic residues" evidence="5">
    <location>
        <begin position="154"/>
        <end position="165"/>
    </location>
</feature>
<keyword evidence="6" id="KW-0732">Signal</keyword>
<dbReference type="GO" id="GO:0016926">
    <property type="term" value="P:protein desumoylation"/>
    <property type="evidence" value="ECO:0007669"/>
    <property type="project" value="TreeGrafter"/>
</dbReference>
<dbReference type="Pfam" id="PF02902">
    <property type="entry name" value="Peptidase_C48"/>
    <property type="match status" value="1"/>
</dbReference>
<reference evidence="8" key="1">
    <citation type="submission" date="2015-06" db="UniProtKB">
        <authorList>
            <consortium name="EnsemblPlants"/>
        </authorList>
    </citation>
    <scope>IDENTIFICATION</scope>
</reference>